<gene>
    <name evidence="5" type="ORF">SAMN06296036_12351</name>
</gene>
<dbReference type="PANTHER" id="PTHR10302:SF27">
    <property type="entry name" value="SINGLE-STRANDED DNA-BINDING PROTEIN"/>
    <property type="match status" value="1"/>
</dbReference>
<keyword evidence="1 2" id="KW-0238">DNA-binding</keyword>
<evidence type="ECO:0000313" key="6">
    <source>
        <dbReference type="Proteomes" id="UP000192907"/>
    </source>
</evidence>
<proteinExistence type="inferred from homology"/>
<reference evidence="6" key="1">
    <citation type="submission" date="2017-04" db="EMBL/GenBank/DDBJ databases">
        <authorList>
            <person name="Varghese N."/>
            <person name="Submissions S."/>
        </authorList>
    </citation>
    <scope>NUCLEOTIDE SEQUENCE [LARGE SCALE GENOMIC DNA]</scope>
    <source>
        <strain evidence="6">RKEM611</strain>
    </source>
</reference>
<keyword evidence="6" id="KW-1185">Reference proteome</keyword>
<dbReference type="OrthoDB" id="5293989at2"/>
<name>A0A1Y6CNJ9_9BACT</name>
<dbReference type="AlphaFoldDB" id="A0A1Y6CNJ9"/>
<dbReference type="GO" id="GO:0009295">
    <property type="term" value="C:nucleoid"/>
    <property type="evidence" value="ECO:0007669"/>
    <property type="project" value="TreeGrafter"/>
</dbReference>
<dbReference type="Pfam" id="PF00436">
    <property type="entry name" value="SSB"/>
    <property type="match status" value="1"/>
</dbReference>
<dbReference type="PIRSF" id="PIRSF002070">
    <property type="entry name" value="SSB"/>
    <property type="match status" value="1"/>
</dbReference>
<evidence type="ECO:0000256" key="1">
    <source>
        <dbReference type="ARBA" id="ARBA00023125"/>
    </source>
</evidence>
<dbReference type="InterPro" id="IPR011344">
    <property type="entry name" value="ssDNA-bd"/>
</dbReference>
<evidence type="ECO:0000256" key="2">
    <source>
        <dbReference type="HAMAP-Rule" id="MF_00984"/>
    </source>
</evidence>
<dbReference type="CDD" id="cd04496">
    <property type="entry name" value="SSB_OBF"/>
    <property type="match status" value="1"/>
</dbReference>
<dbReference type="PROSITE" id="PS50935">
    <property type="entry name" value="SSB"/>
    <property type="match status" value="1"/>
</dbReference>
<protein>
    <recommendedName>
        <fullName evidence="2 3">Single-stranded DNA-binding protein</fullName>
        <shortName evidence="2">SSB</shortName>
    </recommendedName>
</protein>
<evidence type="ECO:0000256" key="3">
    <source>
        <dbReference type="PIRNR" id="PIRNR002070"/>
    </source>
</evidence>
<dbReference type="PANTHER" id="PTHR10302">
    <property type="entry name" value="SINGLE-STRANDED DNA-BINDING PROTEIN"/>
    <property type="match status" value="1"/>
</dbReference>
<evidence type="ECO:0000256" key="4">
    <source>
        <dbReference type="SAM" id="MobiDB-lite"/>
    </source>
</evidence>
<dbReference type="InterPro" id="IPR000424">
    <property type="entry name" value="Primosome_PriB/ssb"/>
</dbReference>
<dbReference type="Gene3D" id="2.40.50.140">
    <property type="entry name" value="Nucleic acid-binding proteins"/>
    <property type="match status" value="1"/>
</dbReference>
<comment type="subunit">
    <text evidence="2">Homotetramer.</text>
</comment>
<dbReference type="RefSeq" id="WP_132323633.1">
    <property type="nucleotide sequence ID" value="NZ_FWZT01000023.1"/>
</dbReference>
<dbReference type="STRING" id="1513793.SAMN06296036_12351"/>
<feature type="region of interest" description="Disordered" evidence="4">
    <location>
        <begin position="107"/>
        <end position="161"/>
    </location>
</feature>
<dbReference type="GO" id="GO:0003697">
    <property type="term" value="F:single-stranded DNA binding"/>
    <property type="evidence" value="ECO:0007669"/>
    <property type="project" value="UniProtKB-UniRule"/>
</dbReference>
<dbReference type="Proteomes" id="UP000192907">
    <property type="component" value="Unassembled WGS sequence"/>
</dbReference>
<dbReference type="SUPFAM" id="SSF50249">
    <property type="entry name" value="Nucleic acid-binding proteins"/>
    <property type="match status" value="1"/>
</dbReference>
<dbReference type="HAMAP" id="MF_00984">
    <property type="entry name" value="SSB"/>
    <property type="match status" value="1"/>
</dbReference>
<accession>A0A1Y6CNJ9</accession>
<dbReference type="GO" id="GO:0006260">
    <property type="term" value="P:DNA replication"/>
    <property type="evidence" value="ECO:0007669"/>
    <property type="project" value="InterPro"/>
</dbReference>
<dbReference type="NCBIfam" id="TIGR00621">
    <property type="entry name" value="ssb"/>
    <property type="match status" value="1"/>
</dbReference>
<evidence type="ECO:0000313" key="5">
    <source>
        <dbReference type="EMBL" id="SMF66662.1"/>
    </source>
</evidence>
<organism evidence="5 6">
    <name type="scientific">Pseudobacteriovorax antillogorgiicola</name>
    <dbReference type="NCBI Taxonomy" id="1513793"/>
    <lineage>
        <taxon>Bacteria</taxon>
        <taxon>Pseudomonadati</taxon>
        <taxon>Bdellovibrionota</taxon>
        <taxon>Oligoflexia</taxon>
        <taxon>Oligoflexales</taxon>
        <taxon>Pseudobacteriovoracaceae</taxon>
        <taxon>Pseudobacteriovorax</taxon>
    </lineage>
</organism>
<sequence length="161" mass="17512">MASVNKAIILGNLGQDPELKYTPSGTAVCTLSVATTDVRNDPNGGRQERTEWHRVVVWSKQAENCAKYLSKGRSVYVEGRIQTRSWEDQSGQKRYSTEVVAQTVQFIGGGASSRNNEYSSQPSGGYQQQNKSNFTPPPADPSPADHSFGGPDTASLDDIPF</sequence>
<dbReference type="InterPro" id="IPR012340">
    <property type="entry name" value="NA-bd_OB-fold"/>
</dbReference>
<dbReference type="EMBL" id="FWZT01000023">
    <property type="protein sequence ID" value="SMF66662.1"/>
    <property type="molecule type" value="Genomic_DNA"/>
</dbReference>
<comment type="caution">
    <text evidence="2">Lacks conserved residue(s) required for the propagation of feature annotation.</text>
</comment>
<feature type="compositionally biased region" description="Low complexity" evidence="4">
    <location>
        <begin position="118"/>
        <end position="129"/>
    </location>
</feature>